<dbReference type="PANTHER" id="PTHR20883:SF49">
    <property type="entry name" value="PHYTANOYL-COA DIOXYGENASE"/>
    <property type="match status" value="1"/>
</dbReference>
<dbReference type="AlphaFoldDB" id="A0A812R0S1"/>
<dbReference type="InterPro" id="IPR008775">
    <property type="entry name" value="Phytyl_CoA_dOase-like"/>
</dbReference>
<feature type="region of interest" description="Disordered" evidence="2">
    <location>
        <begin position="517"/>
        <end position="558"/>
    </location>
</feature>
<sequence>MEPCWHALRAGARQKAPSFKSQSCRLLGFLAGVLATSLAGQLAFVPSLPVVRYRIRRTSTQRCSLEPGTEGSCTTFVGLWPVRPEDEAMADAEMQLHFERSGFCHAQELLTVDEASALAQELAKVQSSEICEMAALQHELRQHVDEAVARSCRTAQDCRRMLQKFEKSGKVKFLQYFNLHRHSPFLRRAALSPRLGLWAARLLGVPQVRLYQDALFMKYPRHGPTRWHSDLALSPFDTNAFVTVWLALTPVKAKGGAGLRFARGSHRDYTLQYHTELADRYTQDDLSSRYPIEECTELQPGDATWHHGWTLHAASRSPRVAWAISFVASDARILPEESLNIVQAAEDSVSQGLGRCPSSPGFSTYAPVLAMNWFVSGKGDVNKRMGALAKLSNYSAQSERAVQTLFNALDGAMRRHEHALVWAVLNSLGMLVSSPSCCQLLLSSGYILLLHRVLEIYTALPGILPNSLARRDEKLRSATKKEPEFVSTFKPSAIEKNSETVKQWWLKKSTSLPDIVEIGPVPRRPPSETSGCSARPLPAAAGQGSGNRHWPHSTGSARGAWCQMSTATGRLSPPVTGVPSGGWRWRSCLRWFANAPSRISSISALPSARAPQVGSGRRRCTCCRSCRIEGWPPTRSSSTPRSAPAKRAADGRWLWHCSPQCPKCVSLRMRSASTRVSVPAKRLVSGASRCSFW</sequence>
<feature type="non-terminal residue" evidence="3">
    <location>
        <position position="693"/>
    </location>
</feature>
<keyword evidence="4" id="KW-1185">Reference proteome</keyword>
<evidence type="ECO:0000256" key="1">
    <source>
        <dbReference type="ARBA" id="ARBA00001962"/>
    </source>
</evidence>
<dbReference type="Pfam" id="PF05721">
    <property type="entry name" value="PhyH"/>
    <property type="match status" value="1"/>
</dbReference>
<protein>
    <recommendedName>
        <fullName evidence="5">Phytanoyl-CoA dioxygenase</fullName>
    </recommendedName>
</protein>
<proteinExistence type="predicted"/>
<name>A0A812R0S1_9DINO</name>
<evidence type="ECO:0000256" key="2">
    <source>
        <dbReference type="SAM" id="MobiDB-lite"/>
    </source>
</evidence>
<comment type="cofactor">
    <cofactor evidence="1">
        <name>Fe cation</name>
        <dbReference type="ChEBI" id="CHEBI:24875"/>
    </cofactor>
</comment>
<comment type="caution">
    <text evidence="3">The sequence shown here is derived from an EMBL/GenBank/DDBJ whole genome shotgun (WGS) entry which is preliminary data.</text>
</comment>
<evidence type="ECO:0000313" key="3">
    <source>
        <dbReference type="EMBL" id="CAE7412158.1"/>
    </source>
</evidence>
<evidence type="ECO:0008006" key="5">
    <source>
        <dbReference type="Google" id="ProtNLM"/>
    </source>
</evidence>
<reference evidence="3" key="1">
    <citation type="submission" date="2021-02" db="EMBL/GenBank/DDBJ databases">
        <authorList>
            <person name="Dougan E. K."/>
            <person name="Rhodes N."/>
            <person name="Thang M."/>
            <person name="Chan C."/>
        </authorList>
    </citation>
    <scope>NUCLEOTIDE SEQUENCE</scope>
</reference>
<accession>A0A812R0S1</accession>
<dbReference type="Proteomes" id="UP000604046">
    <property type="component" value="Unassembled WGS sequence"/>
</dbReference>
<dbReference type="EMBL" id="CAJNDS010002288">
    <property type="protein sequence ID" value="CAE7412158.1"/>
    <property type="molecule type" value="Genomic_DNA"/>
</dbReference>
<evidence type="ECO:0000313" key="4">
    <source>
        <dbReference type="Proteomes" id="UP000604046"/>
    </source>
</evidence>
<dbReference type="OrthoDB" id="445007at2759"/>
<dbReference type="Gene3D" id="2.60.120.620">
    <property type="entry name" value="q2cbj1_9rhob like domain"/>
    <property type="match status" value="1"/>
</dbReference>
<gene>
    <name evidence="3" type="ORF">SNAT2548_LOCUS22415</name>
</gene>
<organism evidence="3 4">
    <name type="scientific">Symbiodinium natans</name>
    <dbReference type="NCBI Taxonomy" id="878477"/>
    <lineage>
        <taxon>Eukaryota</taxon>
        <taxon>Sar</taxon>
        <taxon>Alveolata</taxon>
        <taxon>Dinophyceae</taxon>
        <taxon>Suessiales</taxon>
        <taxon>Symbiodiniaceae</taxon>
        <taxon>Symbiodinium</taxon>
    </lineage>
</organism>
<dbReference type="SUPFAM" id="SSF51197">
    <property type="entry name" value="Clavaminate synthase-like"/>
    <property type="match status" value="1"/>
</dbReference>
<dbReference type="PANTHER" id="PTHR20883">
    <property type="entry name" value="PHYTANOYL-COA DIOXYGENASE DOMAIN CONTAINING 1"/>
    <property type="match status" value="1"/>
</dbReference>